<dbReference type="InterPro" id="IPR000792">
    <property type="entry name" value="Tscrpt_reg_LuxR_C"/>
</dbReference>
<dbReference type="GO" id="GO:0003677">
    <property type="term" value="F:DNA binding"/>
    <property type="evidence" value="ECO:0007669"/>
    <property type="project" value="UniProtKB-KW"/>
</dbReference>
<keyword evidence="6" id="KW-1185">Reference proteome</keyword>
<protein>
    <submittedName>
        <fullName evidence="5">Helix-turn-helix transcriptional regulator</fullName>
    </submittedName>
</protein>
<dbReference type="Proteomes" id="UP000683291">
    <property type="component" value="Chromosome 1"/>
</dbReference>
<dbReference type="CDD" id="cd06170">
    <property type="entry name" value="LuxR_C_like"/>
    <property type="match status" value="1"/>
</dbReference>
<gene>
    <name evidence="5" type="ORF">KDD17_09715</name>
</gene>
<dbReference type="InterPro" id="IPR036388">
    <property type="entry name" value="WH-like_DNA-bd_sf"/>
</dbReference>
<evidence type="ECO:0000313" key="6">
    <source>
        <dbReference type="Proteomes" id="UP000683291"/>
    </source>
</evidence>
<dbReference type="EMBL" id="CP073581">
    <property type="protein sequence ID" value="QUJ75279.1"/>
    <property type="molecule type" value="Genomic_DNA"/>
</dbReference>
<organism evidence="5 6">
    <name type="scientific">Sulfitobacter albidus</name>
    <dbReference type="NCBI Taxonomy" id="2829501"/>
    <lineage>
        <taxon>Bacteria</taxon>
        <taxon>Pseudomonadati</taxon>
        <taxon>Pseudomonadota</taxon>
        <taxon>Alphaproteobacteria</taxon>
        <taxon>Rhodobacterales</taxon>
        <taxon>Roseobacteraceae</taxon>
        <taxon>Sulfitobacter</taxon>
    </lineage>
</organism>
<dbReference type="KEGG" id="sual:KDD17_09715"/>
<dbReference type="Gene3D" id="1.10.10.10">
    <property type="entry name" value="Winged helix-like DNA-binding domain superfamily/Winged helix DNA-binding domain"/>
    <property type="match status" value="1"/>
</dbReference>
<reference evidence="5" key="1">
    <citation type="submission" date="2021-04" db="EMBL/GenBank/DDBJ databases">
        <title>Complete genome sequence for Sulfitobacter sp. strain JK7-1.</title>
        <authorList>
            <person name="Park S.-J."/>
        </authorList>
    </citation>
    <scope>NUCLEOTIDE SEQUENCE</scope>
    <source>
        <strain evidence="5">JK7-1</strain>
    </source>
</reference>
<feature type="domain" description="HTH luxR-type" evidence="4">
    <location>
        <begin position="184"/>
        <end position="249"/>
    </location>
</feature>
<dbReference type="PROSITE" id="PS50043">
    <property type="entry name" value="HTH_LUXR_2"/>
    <property type="match status" value="1"/>
</dbReference>
<dbReference type="PANTHER" id="PTHR44688:SF16">
    <property type="entry name" value="DNA-BINDING TRANSCRIPTIONAL ACTIVATOR DEVR_DOSR"/>
    <property type="match status" value="1"/>
</dbReference>
<evidence type="ECO:0000256" key="2">
    <source>
        <dbReference type="ARBA" id="ARBA00023125"/>
    </source>
</evidence>
<name>A0A975JB85_9RHOB</name>
<dbReference type="GO" id="GO:0006355">
    <property type="term" value="P:regulation of DNA-templated transcription"/>
    <property type="evidence" value="ECO:0007669"/>
    <property type="project" value="InterPro"/>
</dbReference>
<dbReference type="PRINTS" id="PR00038">
    <property type="entry name" value="HTHLUXR"/>
</dbReference>
<dbReference type="Gene3D" id="3.30.450.40">
    <property type="match status" value="1"/>
</dbReference>
<accession>A0A975JB85</accession>
<keyword evidence="1" id="KW-0805">Transcription regulation</keyword>
<dbReference type="InterPro" id="IPR029016">
    <property type="entry name" value="GAF-like_dom_sf"/>
</dbReference>
<dbReference type="Pfam" id="PF00196">
    <property type="entry name" value="GerE"/>
    <property type="match status" value="1"/>
</dbReference>
<dbReference type="SMART" id="SM00421">
    <property type="entry name" value="HTH_LUXR"/>
    <property type="match status" value="1"/>
</dbReference>
<keyword evidence="2" id="KW-0238">DNA-binding</keyword>
<dbReference type="SUPFAM" id="SSF46894">
    <property type="entry name" value="C-terminal effector domain of the bipartite response regulators"/>
    <property type="match status" value="1"/>
</dbReference>
<dbReference type="PANTHER" id="PTHR44688">
    <property type="entry name" value="DNA-BINDING TRANSCRIPTIONAL ACTIVATOR DEVR_DOSR"/>
    <property type="match status" value="1"/>
</dbReference>
<evidence type="ECO:0000313" key="5">
    <source>
        <dbReference type="EMBL" id="QUJ75279.1"/>
    </source>
</evidence>
<evidence type="ECO:0000256" key="1">
    <source>
        <dbReference type="ARBA" id="ARBA00023015"/>
    </source>
</evidence>
<dbReference type="SUPFAM" id="SSF55781">
    <property type="entry name" value="GAF domain-like"/>
    <property type="match status" value="1"/>
</dbReference>
<evidence type="ECO:0000256" key="3">
    <source>
        <dbReference type="ARBA" id="ARBA00023163"/>
    </source>
</evidence>
<evidence type="ECO:0000259" key="4">
    <source>
        <dbReference type="PROSITE" id="PS50043"/>
    </source>
</evidence>
<proteinExistence type="predicted"/>
<keyword evidence="3" id="KW-0804">Transcription</keyword>
<dbReference type="AlphaFoldDB" id="A0A975JB85"/>
<dbReference type="InterPro" id="IPR016032">
    <property type="entry name" value="Sig_transdc_resp-reg_C-effctor"/>
</dbReference>
<sequence>MNLTDRESSLIFSMMRDLSGDFDHFEVRQRVGQSLLELLNADYFASYVWDSDANRFVAGVQINMSDDNLARYDDYFQFRDPITPTLQRRRKATPVSQVMNHDRLTKTEFYNDFLKQDGLCYGINYFAYDRGSNIGDVRVWRGDRKDDFSDRDTEIVDAIGPSFVNALIRAQNHASNFPVLRFASLCDRTSLTARESEIADLLVVGASDDEICAKLLISKSTLRSHITAIFKKTGLSRRTQLAQFLADTANFSSG</sequence>
<dbReference type="RefSeq" id="WP_212703484.1">
    <property type="nucleotide sequence ID" value="NZ_CP073581.1"/>
</dbReference>